<dbReference type="InterPro" id="IPR011009">
    <property type="entry name" value="Kinase-like_dom_sf"/>
</dbReference>
<dbReference type="GO" id="GO:0005525">
    <property type="term" value="F:GTP binding"/>
    <property type="evidence" value="ECO:0007669"/>
    <property type="project" value="UniProtKB-KW"/>
</dbReference>
<evidence type="ECO:0000259" key="20">
    <source>
        <dbReference type="PROSITE" id="PS50125"/>
    </source>
</evidence>
<keyword evidence="7 18" id="KW-1133">Transmembrane helix</keyword>
<evidence type="ECO:0000256" key="17">
    <source>
        <dbReference type="SAM" id="MobiDB-lite"/>
    </source>
</evidence>
<evidence type="ECO:0000256" key="18">
    <source>
        <dbReference type="SAM" id="Phobius"/>
    </source>
</evidence>
<dbReference type="InterPro" id="IPR028082">
    <property type="entry name" value="Peripla_BP_I"/>
</dbReference>
<feature type="compositionally biased region" description="Polar residues" evidence="17">
    <location>
        <begin position="44"/>
        <end position="56"/>
    </location>
</feature>
<feature type="region of interest" description="Disordered" evidence="17">
    <location>
        <begin position="1597"/>
        <end position="1662"/>
    </location>
</feature>
<evidence type="ECO:0000256" key="11">
    <source>
        <dbReference type="ARBA" id="ARBA00023180"/>
    </source>
</evidence>
<evidence type="ECO:0000256" key="3">
    <source>
        <dbReference type="ARBA" id="ARBA00012202"/>
    </source>
</evidence>
<dbReference type="SUPFAM" id="SSF55073">
    <property type="entry name" value="Nucleotide cyclase"/>
    <property type="match status" value="1"/>
</dbReference>
<evidence type="ECO:0000256" key="1">
    <source>
        <dbReference type="ARBA" id="ARBA00001436"/>
    </source>
</evidence>
<dbReference type="EC" id="4.6.1.2" evidence="3 15"/>
<dbReference type="FunFam" id="3.40.50.2300:FF:000403">
    <property type="entry name" value="Guanylate cyclase"/>
    <property type="match status" value="1"/>
</dbReference>
<feature type="region of interest" description="Disordered" evidence="17">
    <location>
        <begin position="1338"/>
        <end position="1357"/>
    </location>
</feature>
<evidence type="ECO:0000256" key="8">
    <source>
        <dbReference type="ARBA" id="ARBA00023134"/>
    </source>
</evidence>
<evidence type="ECO:0000313" key="21">
    <source>
        <dbReference type="EMBL" id="KAL3386504.1"/>
    </source>
</evidence>
<keyword evidence="11" id="KW-0325">Glycoprotein</keyword>
<dbReference type="GO" id="GO:0016020">
    <property type="term" value="C:membrane"/>
    <property type="evidence" value="ECO:0007669"/>
    <property type="project" value="UniProtKB-SubCell"/>
</dbReference>
<dbReference type="PROSITE" id="PS00452">
    <property type="entry name" value="GUANYLATE_CYCLASE_1"/>
    <property type="match status" value="1"/>
</dbReference>
<dbReference type="Gene3D" id="1.10.510.10">
    <property type="entry name" value="Transferase(Phosphotransferase) domain 1"/>
    <property type="match status" value="1"/>
</dbReference>
<keyword evidence="4 18" id="KW-0812">Transmembrane</keyword>
<comment type="similarity">
    <text evidence="14">Belongs to the adenylyl cyclase class-4/guanylyl cyclase family.</text>
</comment>
<evidence type="ECO:0000256" key="6">
    <source>
        <dbReference type="ARBA" id="ARBA00022741"/>
    </source>
</evidence>
<proteinExistence type="inferred from homology"/>
<sequence>MRPGPPCTSRRRPTRRQQPSSSTTIAATSEVSSQSSRHRYPRFHSSNDQQQQCRFNKSNRKDSRRPLRWCLGAVALRLLPMLLLVAAWTPTIIATPVIDAVGSAEAANSLASDNGIAVYNDNLNGNDKLSNDNNDSFSYAVGPRSIVVTTSSVHEANGSNSNSNNNNNNVAALEAIMTSSSSNNGMTMNNINSSSLVRPPREPRNLTIVYLTAVKGDLKDRQGLAISGAFSMAVDEINNDPNLLPGMKLQMHWYDTKGDTTESTRVMIDEICEGAVAFFGPEGSCYIEAKVSESKNLPLISYKCSDDKATSIRTFARTEPPDTQVTKSVIALLIHYNWNKFSIIFEKPWNTVAKSLQSQAHYNNLTVNHYVQMVDRHICCEERMACCQGAGWFGTIQETKNMTRIYIFLGTPISLIEFMNAMQNQRLLDDGQYMVIYVDMLTYTPKEAMKYLWKPEHYNLPDCMDPKDKDFLVRARSLMVVAATPPTHNYMEFTEKVRHYTAQEPFNFPLPSLFQTKFEKHVSIYAAYLYDSVKLYAWALDRLLRENPDVETEKIVKNGTWIIDTIIRSHVYKSISGAMIKVDKNGDSEGNFSVLALKREPLQILNFSCDYQMKPVGQFQQGQVLAYRPAEAIDWPGKNKPEAEPGCGFFNEHCPQSNSLYTTTIVTIAMFFAILLTVGVMIVASYHWRYEQELAGLMWRIELDDVRCHDTNKLMLKASDAQKKLKAGGGGGGSHQSINSSWSFESRLGEQLFTSVGTYKGLVVRIRKWRFDRKIDLTRDTMKEMRALREMSHKNINSFVGAYLDPHTAVLLTEYCAKGSLYDIIENDDIKLDEMFITSLMHDLIKGMSYLHASNIFVCHGNLKSSNCLVTSRWVLQVSDFGLHAFRSEAIMVIDETSSQDHVVETGEHEQFRNLYWRAPELLRYPVLGGTKEGDMYSFAIVLYELMSRKAPYTTGEKEGQTPKDIIFHVTYDALNNKPPYRPQIDLIDAKGYECTDWIKPMIMDCWNESPELRPDFKNVRQRMNKKNGKMRQTLMDRLLDLMEQYANNLEELVTDRTRLLEKEKEKTEDLLHRMLPKPVASVLKRGEDVEPEAFESVTIYFSDIVGFTEMSASSTPFQVVTFLDSLYSVFDTITKKYDVYKVETIGDAYMVVSGLPIKNGNNHAGEIASMAMDLLEAAKKHTIPHRPNEPLRLRIGIHSGPVVAGVVGLIMPRYCLFGDTVNTASRMESNGEPLKIHISDRCKEKLDLIGGYVTEERGLVEMKGKGRVRTHWLVGKTEEAIQPRFYDDDYSGIGPIFDSARSRQQAMVINGSIASIMGGGSITSRRESLAQELALLERPNTNANNRKHEPTPLFLPATVTPSASQITLRSVADISNQPQLPLQQQQNEPTENDALLPRQETEASTPPDPPPRNFGGSMEIVYPAESYESLQQQQQDHNRQLPLLNGLEISADAAAAALNRFRMQDGINGNGLLTILGTPANGHPLVRKRNPASHQAPDFRKSAMLTTALVASSTIPSSLDHYHKYRQQQQSRSLVSFPPELMQPAVPPKPASHQATGGGQGGQGNSEQASRNVSWKLTSSSRRCLVHSLENCQRCCPPNATTSSSASSSPRNSKSSLNNNRVAASNDSGGGAGGGRRRQRQVVQAATTTTTTTTTTTPNNADDVEADALLLLSDNNCSLVKKWKSLDQVGGGSQHVVNEIESCCGDDNDTCCRVVGGGNKLVTGLHQDQDQRKEPQSNKSNSRFAWLKLSNLINGNGLRGSTGRSALSRVIPGYSDVSHHSESESMV</sequence>
<dbReference type="SMART" id="SM00044">
    <property type="entry name" value="CYCc"/>
    <property type="match status" value="1"/>
</dbReference>
<dbReference type="EMBL" id="JBJJXI010000146">
    <property type="protein sequence ID" value="KAL3386504.1"/>
    <property type="molecule type" value="Genomic_DNA"/>
</dbReference>
<evidence type="ECO:0000313" key="22">
    <source>
        <dbReference type="Proteomes" id="UP001627154"/>
    </source>
</evidence>
<feature type="region of interest" description="Disordered" evidence="17">
    <location>
        <begin position="1"/>
        <end position="60"/>
    </location>
</feature>
<feature type="region of interest" description="Disordered" evidence="17">
    <location>
        <begin position="1540"/>
        <end position="1575"/>
    </location>
</feature>
<evidence type="ECO:0000256" key="13">
    <source>
        <dbReference type="ARBA" id="ARBA00023293"/>
    </source>
</evidence>
<comment type="catalytic activity">
    <reaction evidence="1 15">
        <text>GTP = 3',5'-cyclic GMP + diphosphate</text>
        <dbReference type="Rhea" id="RHEA:13665"/>
        <dbReference type="ChEBI" id="CHEBI:33019"/>
        <dbReference type="ChEBI" id="CHEBI:37565"/>
        <dbReference type="ChEBI" id="CHEBI:57746"/>
        <dbReference type="EC" id="4.6.1.2"/>
    </reaction>
</comment>
<keyword evidence="22" id="KW-1185">Reference proteome</keyword>
<dbReference type="PROSITE" id="PS50125">
    <property type="entry name" value="GUANYLATE_CYCLASE_2"/>
    <property type="match status" value="1"/>
</dbReference>
<feature type="transmembrane region" description="Helical" evidence="18">
    <location>
        <begin position="67"/>
        <end position="88"/>
    </location>
</feature>
<keyword evidence="8" id="KW-0342">GTP-binding</keyword>
<dbReference type="GO" id="GO:0004383">
    <property type="term" value="F:guanylate cyclase activity"/>
    <property type="evidence" value="ECO:0007669"/>
    <property type="project" value="UniProtKB-EC"/>
</dbReference>
<dbReference type="InterPro" id="IPR001828">
    <property type="entry name" value="ANF_lig-bd_rcpt"/>
</dbReference>
<feature type="coiled-coil region" evidence="16">
    <location>
        <begin position="1036"/>
        <end position="1067"/>
    </location>
</feature>
<keyword evidence="6" id="KW-0547">Nucleotide-binding</keyword>
<evidence type="ECO:0000259" key="19">
    <source>
        <dbReference type="PROSITE" id="PS50011"/>
    </source>
</evidence>
<evidence type="ECO:0000256" key="12">
    <source>
        <dbReference type="ARBA" id="ARBA00023239"/>
    </source>
</evidence>
<dbReference type="Proteomes" id="UP001627154">
    <property type="component" value="Unassembled WGS sequence"/>
</dbReference>
<evidence type="ECO:0000256" key="4">
    <source>
        <dbReference type="ARBA" id="ARBA00022692"/>
    </source>
</evidence>
<dbReference type="SUPFAM" id="SSF53822">
    <property type="entry name" value="Periplasmic binding protein-like I"/>
    <property type="match status" value="1"/>
</dbReference>
<feature type="compositionally biased region" description="Low complexity" evidence="17">
    <location>
        <begin position="1642"/>
        <end position="1658"/>
    </location>
</feature>
<keyword evidence="16" id="KW-0175">Coiled coil</keyword>
<dbReference type="InterPro" id="IPR000719">
    <property type="entry name" value="Prot_kinase_dom"/>
</dbReference>
<dbReference type="CDD" id="cd06370">
    <property type="entry name" value="PBP1_SAP_GC-like"/>
    <property type="match status" value="1"/>
</dbReference>
<dbReference type="Gene3D" id="3.30.70.1230">
    <property type="entry name" value="Nucleotide cyclase"/>
    <property type="match status" value="1"/>
</dbReference>
<dbReference type="InterPro" id="IPR001245">
    <property type="entry name" value="Ser-Thr/Tyr_kinase_cat_dom"/>
</dbReference>
<dbReference type="FunFam" id="3.30.70.1230:FF:000019">
    <property type="entry name" value="Guanylate cyclase"/>
    <property type="match status" value="1"/>
</dbReference>
<feature type="compositionally biased region" description="Polar residues" evidence="17">
    <location>
        <begin position="25"/>
        <end position="35"/>
    </location>
</feature>
<dbReference type="InterPro" id="IPR050401">
    <property type="entry name" value="Cyclic_nucleotide_synthase"/>
</dbReference>
<dbReference type="Pfam" id="PF01094">
    <property type="entry name" value="ANF_receptor"/>
    <property type="match status" value="1"/>
</dbReference>
<evidence type="ECO:0000256" key="9">
    <source>
        <dbReference type="ARBA" id="ARBA00023136"/>
    </source>
</evidence>
<gene>
    <name evidence="21" type="ORF">TKK_018007</name>
</gene>
<dbReference type="SUPFAM" id="SSF56112">
    <property type="entry name" value="Protein kinase-like (PK-like)"/>
    <property type="match status" value="1"/>
</dbReference>
<keyword evidence="12 14" id="KW-0456">Lyase</keyword>
<name>A0ABD2W0E8_9HYME</name>
<accession>A0ABD2W0E8</accession>
<protein>
    <recommendedName>
        <fullName evidence="3 15">Guanylate cyclase</fullName>
        <ecNumber evidence="3 15">4.6.1.2</ecNumber>
    </recommendedName>
</protein>
<reference evidence="21 22" key="1">
    <citation type="journal article" date="2024" name="bioRxiv">
        <title>A reference genome for Trichogramma kaykai: A tiny desert-dwelling parasitoid wasp with competing sex-ratio distorters.</title>
        <authorList>
            <person name="Culotta J."/>
            <person name="Lindsey A.R."/>
        </authorList>
    </citation>
    <scope>NUCLEOTIDE SEQUENCE [LARGE SCALE GENOMIC DNA]</scope>
    <source>
        <strain evidence="21 22">KSX58</strain>
    </source>
</reference>
<evidence type="ECO:0000256" key="10">
    <source>
        <dbReference type="ARBA" id="ARBA00023170"/>
    </source>
</evidence>
<feature type="compositionally biased region" description="Low complexity" evidence="17">
    <location>
        <begin position="1599"/>
        <end position="1622"/>
    </location>
</feature>
<feature type="compositionally biased region" description="Polar residues" evidence="17">
    <location>
        <begin position="1566"/>
        <end position="1575"/>
    </location>
</feature>
<dbReference type="Gene3D" id="3.40.50.2300">
    <property type="match status" value="2"/>
</dbReference>
<dbReference type="InterPro" id="IPR001054">
    <property type="entry name" value="A/G_cyclase"/>
</dbReference>
<keyword evidence="9 18" id="KW-0472">Membrane</keyword>
<evidence type="ECO:0000256" key="2">
    <source>
        <dbReference type="ARBA" id="ARBA00004479"/>
    </source>
</evidence>
<dbReference type="CDD" id="cd07302">
    <property type="entry name" value="CHD"/>
    <property type="match status" value="1"/>
</dbReference>
<keyword evidence="5" id="KW-0732">Signal</keyword>
<comment type="caution">
    <text evidence="21">The sequence shown here is derived from an EMBL/GenBank/DDBJ whole genome shotgun (WGS) entry which is preliminary data.</text>
</comment>
<keyword evidence="10" id="KW-0675">Receptor</keyword>
<dbReference type="InterPro" id="IPR029787">
    <property type="entry name" value="Nucleotide_cyclase"/>
</dbReference>
<dbReference type="Pfam" id="PF00211">
    <property type="entry name" value="Guanylate_cyc"/>
    <property type="match status" value="1"/>
</dbReference>
<evidence type="ECO:0000256" key="7">
    <source>
        <dbReference type="ARBA" id="ARBA00022989"/>
    </source>
</evidence>
<keyword evidence="13 15" id="KW-0141">cGMP biosynthesis</keyword>
<dbReference type="Pfam" id="PF07714">
    <property type="entry name" value="PK_Tyr_Ser-Thr"/>
    <property type="match status" value="1"/>
</dbReference>
<evidence type="ECO:0000256" key="16">
    <source>
        <dbReference type="SAM" id="Coils"/>
    </source>
</evidence>
<comment type="subcellular location">
    <subcellularLocation>
        <location evidence="2">Membrane</location>
        <topology evidence="2">Single-pass type I membrane protein</topology>
    </subcellularLocation>
</comment>
<dbReference type="PANTHER" id="PTHR11920">
    <property type="entry name" value="GUANYLYL CYCLASE"/>
    <property type="match status" value="1"/>
</dbReference>
<organism evidence="21 22">
    <name type="scientific">Trichogramma kaykai</name>
    <dbReference type="NCBI Taxonomy" id="54128"/>
    <lineage>
        <taxon>Eukaryota</taxon>
        <taxon>Metazoa</taxon>
        <taxon>Ecdysozoa</taxon>
        <taxon>Arthropoda</taxon>
        <taxon>Hexapoda</taxon>
        <taxon>Insecta</taxon>
        <taxon>Pterygota</taxon>
        <taxon>Neoptera</taxon>
        <taxon>Endopterygota</taxon>
        <taxon>Hymenoptera</taxon>
        <taxon>Apocrita</taxon>
        <taxon>Proctotrupomorpha</taxon>
        <taxon>Chalcidoidea</taxon>
        <taxon>Trichogrammatidae</taxon>
        <taxon>Trichogramma</taxon>
    </lineage>
</organism>
<evidence type="ECO:0000256" key="14">
    <source>
        <dbReference type="RuleBase" id="RU000405"/>
    </source>
</evidence>
<feature type="domain" description="Guanylate cyclase" evidence="20">
    <location>
        <begin position="1099"/>
        <end position="1229"/>
    </location>
</feature>
<evidence type="ECO:0000256" key="5">
    <source>
        <dbReference type="ARBA" id="ARBA00022729"/>
    </source>
</evidence>
<dbReference type="InterPro" id="IPR018297">
    <property type="entry name" value="A/G_cyclase_CS"/>
</dbReference>
<feature type="domain" description="Protein kinase" evidence="19">
    <location>
        <begin position="742"/>
        <end position="1036"/>
    </location>
</feature>
<dbReference type="PANTHER" id="PTHR11920:SF474">
    <property type="entry name" value="RECEPTOR-TYPE GUANYLATE CYCLASE GYC76C"/>
    <property type="match status" value="1"/>
</dbReference>
<feature type="region of interest" description="Disordered" evidence="17">
    <location>
        <begin position="1399"/>
        <end position="1419"/>
    </location>
</feature>
<dbReference type="PROSITE" id="PS50011">
    <property type="entry name" value="PROTEIN_KINASE_DOM"/>
    <property type="match status" value="1"/>
</dbReference>
<evidence type="ECO:0000256" key="15">
    <source>
        <dbReference type="RuleBase" id="RU003431"/>
    </source>
</evidence>